<organism evidence="21 22">
    <name type="scientific">Trapa natans</name>
    <name type="common">Water chestnut</name>
    <dbReference type="NCBI Taxonomy" id="22666"/>
    <lineage>
        <taxon>Eukaryota</taxon>
        <taxon>Viridiplantae</taxon>
        <taxon>Streptophyta</taxon>
        <taxon>Embryophyta</taxon>
        <taxon>Tracheophyta</taxon>
        <taxon>Spermatophyta</taxon>
        <taxon>Magnoliopsida</taxon>
        <taxon>eudicotyledons</taxon>
        <taxon>Gunneridae</taxon>
        <taxon>Pentapetalae</taxon>
        <taxon>rosids</taxon>
        <taxon>malvids</taxon>
        <taxon>Myrtales</taxon>
        <taxon>Lythraceae</taxon>
        <taxon>Trapa</taxon>
    </lineage>
</organism>
<reference evidence="21 22" key="1">
    <citation type="journal article" date="2023" name="Hortic Res">
        <title>Pangenome of water caltrop reveals structural variations and asymmetric subgenome divergence after allopolyploidization.</title>
        <authorList>
            <person name="Zhang X."/>
            <person name="Chen Y."/>
            <person name="Wang L."/>
            <person name="Yuan Y."/>
            <person name="Fang M."/>
            <person name="Shi L."/>
            <person name="Lu R."/>
            <person name="Comes H.P."/>
            <person name="Ma Y."/>
            <person name="Chen Y."/>
            <person name="Huang G."/>
            <person name="Zhou Y."/>
            <person name="Zheng Z."/>
            <person name="Qiu Y."/>
        </authorList>
    </citation>
    <scope>NUCLEOTIDE SEQUENCE [LARGE SCALE GENOMIC DNA]</scope>
    <source>
        <strain evidence="21">F231</strain>
    </source>
</reference>
<dbReference type="FunFam" id="3.30.200.20:FF:000745">
    <property type="entry name" value="Phytosulfokine receptor 2"/>
    <property type="match status" value="1"/>
</dbReference>
<dbReference type="PANTHER" id="PTHR47973">
    <property type="entry name" value="CYSTEINE-RICH RECEPTOR-LIKE PROTEIN KINASE 3"/>
    <property type="match status" value="1"/>
</dbReference>
<evidence type="ECO:0000256" key="11">
    <source>
        <dbReference type="ARBA" id="ARBA00022777"/>
    </source>
</evidence>
<evidence type="ECO:0000256" key="10">
    <source>
        <dbReference type="ARBA" id="ARBA00022741"/>
    </source>
</evidence>
<dbReference type="SUPFAM" id="SSF56112">
    <property type="entry name" value="Protein kinase-like (PK-like)"/>
    <property type="match status" value="1"/>
</dbReference>
<dbReference type="AlphaFoldDB" id="A0AAN7M964"/>
<evidence type="ECO:0000256" key="6">
    <source>
        <dbReference type="ARBA" id="ARBA00022679"/>
    </source>
</evidence>
<protein>
    <recommendedName>
        <fullName evidence="20">Protein kinase domain-containing protein</fullName>
    </recommendedName>
</protein>
<comment type="subcellular location">
    <subcellularLocation>
        <location evidence="1">Cell membrane</location>
        <topology evidence="1">Single-pass type I membrane protein</topology>
    </subcellularLocation>
</comment>
<dbReference type="Gene3D" id="1.10.510.10">
    <property type="entry name" value="Transferase(Phosphotransferase) domain 1"/>
    <property type="match status" value="1"/>
</dbReference>
<keyword evidence="12 17" id="KW-0067">ATP-binding</keyword>
<dbReference type="GO" id="GO:0030246">
    <property type="term" value="F:carbohydrate binding"/>
    <property type="evidence" value="ECO:0007669"/>
    <property type="project" value="UniProtKB-KW"/>
</dbReference>
<keyword evidence="11" id="KW-0418">Kinase</keyword>
<dbReference type="FunFam" id="1.10.510.10:FF:000240">
    <property type="entry name" value="Lectin-domain containing receptor kinase A4.3"/>
    <property type="match status" value="1"/>
</dbReference>
<keyword evidence="5 18" id="KW-0723">Serine/threonine-protein kinase</keyword>
<feature type="transmembrane region" description="Helical" evidence="19">
    <location>
        <begin position="6"/>
        <end position="29"/>
    </location>
</feature>
<evidence type="ECO:0000256" key="9">
    <source>
        <dbReference type="ARBA" id="ARBA00022734"/>
    </source>
</evidence>
<dbReference type="EMBL" id="JAXQNO010000003">
    <property type="protein sequence ID" value="KAK4800609.1"/>
    <property type="molecule type" value="Genomic_DNA"/>
</dbReference>
<name>A0AAN7M964_TRANT</name>
<evidence type="ECO:0000256" key="7">
    <source>
        <dbReference type="ARBA" id="ARBA00022692"/>
    </source>
</evidence>
<dbReference type="Gene3D" id="3.30.200.20">
    <property type="entry name" value="Phosphorylase Kinase, domain 1"/>
    <property type="match status" value="1"/>
</dbReference>
<evidence type="ECO:0000256" key="1">
    <source>
        <dbReference type="ARBA" id="ARBA00004251"/>
    </source>
</evidence>
<keyword evidence="16" id="KW-0325">Glycoprotein</keyword>
<dbReference type="GO" id="GO:0005886">
    <property type="term" value="C:plasma membrane"/>
    <property type="evidence" value="ECO:0007669"/>
    <property type="project" value="UniProtKB-SubCell"/>
</dbReference>
<dbReference type="InterPro" id="IPR001245">
    <property type="entry name" value="Ser-Thr/Tyr_kinase_cat_dom"/>
</dbReference>
<dbReference type="PROSITE" id="PS00108">
    <property type="entry name" value="PROTEIN_KINASE_ST"/>
    <property type="match status" value="1"/>
</dbReference>
<keyword evidence="6" id="KW-0808">Transferase</keyword>
<keyword evidence="10 17" id="KW-0547">Nucleotide-binding</keyword>
<comment type="caution">
    <text evidence="21">The sequence shown here is derived from an EMBL/GenBank/DDBJ whole genome shotgun (WGS) entry which is preliminary data.</text>
</comment>
<evidence type="ECO:0000256" key="17">
    <source>
        <dbReference type="PROSITE-ProRule" id="PRU10141"/>
    </source>
</evidence>
<dbReference type="SMART" id="SM00220">
    <property type="entry name" value="S_TKc"/>
    <property type="match status" value="1"/>
</dbReference>
<keyword evidence="14 19" id="KW-0472">Membrane</keyword>
<dbReference type="Proteomes" id="UP001346149">
    <property type="component" value="Unassembled WGS sequence"/>
</dbReference>
<evidence type="ECO:0000256" key="8">
    <source>
        <dbReference type="ARBA" id="ARBA00022729"/>
    </source>
</evidence>
<keyword evidence="7 19" id="KW-0812">Transmembrane</keyword>
<evidence type="ECO:0000256" key="4">
    <source>
        <dbReference type="ARBA" id="ARBA00022475"/>
    </source>
</evidence>
<evidence type="ECO:0000256" key="12">
    <source>
        <dbReference type="ARBA" id="ARBA00022840"/>
    </source>
</evidence>
<keyword evidence="13 19" id="KW-1133">Transmembrane helix</keyword>
<dbReference type="GO" id="GO:0005524">
    <property type="term" value="F:ATP binding"/>
    <property type="evidence" value="ECO:0007669"/>
    <property type="project" value="UniProtKB-UniRule"/>
</dbReference>
<evidence type="ECO:0000313" key="21">
    <source>
        <dbReference type="EMBL" id="KAK4800609.1"/>
    </source>
</evidence>
<evidence type="ECO:0000256" key="13">
    <source>
        <dbReference type="ARBA" id="ARBA00022989"/>
    </source>
</evidence>
<evidence type="ECO:0000256" key="18">
    <source>
        <dbReference type="RuleBase" id="RU000304"/>
    </source>
</evidence>
<dbReference type="PROSITE" id="PS00107">
    <property type="entry name" value="PROTEIN_KINASE_ATP"/>
    <property type="match status" value="1"/>
</dbReference>
<feature type="domain" description="Protein kinase" evidence="20">
    <location>
        <begin position="86"/>
        <end position="390"/>
    </location>
</feature>
<keyword evidence="15" id="KW-0675">Receptor</keyword>
<comment type="similarity">
    <text evidence="2">In the N-terminal section; belongs to the leguminous lectin family.</text>
</comment>
<evidence type="ECO:0000256" key="2">
    <source>
        <dbReference type="ARBA" id="ARBA00008536"/>
    </source>
</evidence>
<feature type="binding site" evidence="17">
    <location>
        <position position="115"/>
    </location>
    <ligand>
        <name>ATP</name>
        <dbReference type="ChEBI" id="CHEBI:30616"/>
    </ligand>
</feature>
<dbReference type="PROSITE" id="PS50011">
    <property type="entry name" value="PROTEIN_KINASE_DOM"/>
    <property type="match status" value="1"/>
</dbReference>
<proteinExistence type="inferred from homology"/>
<evidence type="ECO:0000256" key="16">
    <source>
        <dbReference type="ARBA" id="ARBA00023180"/>
    </source>
</evidence>
<dbReference type="Pfam" id="PF07714">
    <property type="entry name" value="PK_Tyr_Ser-Thr"/>
    <property type="match status" value="1"/>
</dbReference>
<evidence type="ECO:0000256" key="19">
    <source>
        <dbReference type="SAM" id="Phobius"/>
    </source>
</evidence>
<dbReference type="GO" id="GO:0002229">
    <property type="term" value="P:defense response to oomycetes"/>
    <property type="evidence" value="ECO:0007669"/>
    <property type="project" value="UniProtKB-ARBA"/>
</dbReference>
<keyword evidence="9" id="KW-0430">Lectin</keyword>
<comment type="similarity">
    <text evidence="18">Belongs to the protein kinase superfamily.</text>
</comment>
<evidence type="ECO:0000259" key="20">
    <source>
        <dbReference type="PROSITE" id="PS50011"/>
    </source>
</evidence>
<keyword evidence="4" id="KW-1003">Cell membrane</keyword>
<keyword evidence="22" id="KW-1185">Reference proteome</keyword>
<evidence type="ECO:0000256" key="14">
    <source>
        <dbReference type="ARBA" id="ARBA00023136"/>
    </source>
</evidence>
<evidence type="ECO:0000256" key="15">
    <source>
        <dbReference type="ARBA" id="ARBA00023170"/>
    </source>
</evidence>
<comment type="similarity">
    <text evidence="3">In the C-terminal section; belongs to the protein kinase superfamily. Ser/Thr protein kinase family.</text>
</comment>
<dbReference type="CDD" id="cd14066">
    <property type="entry name" value="STKc_IRAK"/>
    <property type="match status" value="1"/>
</dbReference>
<sequence length="390" mass="43386">MEGSLQAVISAVGAFLVVSMIFTCILRIFHGRRRQRQCRPAGNTREILQGALEVAELRSIIADESTSFDPSLRVSMAELQSATKQFSSDLIIGDGGFGLVYKAQLSSGVTVAIKKLSPDAFQGFREFRAEMETLGKLQHPNIVKILGYCVSNTDRILIYEFIEKGSLDVWLYEYDNADGGGGGHSSWPSLAFERLVPLSWATRLKIIRGVASGLAYLHDLHPKRIIHRDIKASNVLLDRNFEAHIADFGLARTIDASRTHISTQVAGTTGYMPPEFKAGLAFATVYSDVYSFGVLMFEVATGQRPNLPVKVQSGSGQDEWPTEMGLIEWVRRMVTMEKEMEIMDPIICREGLDEAMVKEYIRIATLCTDEMPRRRPPMAQVLDLLGHVLP</sequence>
<dbReference type="InterPro" id="IPR000719">
    <property type="entry name" value="Prot_kinase_dom"/>
</dbReference>
<dbReference type="InterPro" id="IPR008271">
    <property type="entry name" value="Ser/Thr_kinase_AS"/>
</dbReference>
<dbReference type="InterPro" id="IPR052059">
    <property type="entry name" value="CR_Ser/Thr_kinase"/>
</dbReference>
<evidence type="ECO:0000256" key="3">
    <source>
        <dbReference type="ARBA" id="ARBA00010217"/>
    </source>
</evidence>
<dbReference type="InterPro" id="IPR011009">
    <property type="entry name" value="Kinase-like_dom_sf"/>
</dbReference>
<evidence type="ECO:0000256" key="5">
    <source>
        <dbReference type="ARBA" id="ARBA00022527"/>
    </source>
</evidence>
<keyword evidence="8" id="KW-0732">Signal</keyword>
<evidence type="ECO:0000313" key="22">
    <source>
        <dbReference type="Proteomes" id="UP001346149"/>
    </source>
</evidence>
<dbReference type="GO" id="GO:0004674">
    <property type="term" value="F:protein serine/threonine kinase activity"/>
    <property type="evidence" value="ECO:0007669"/>
    <property type="project" value="UniProtKB-KW"/>
</dbReference>
<accession>A0AAN7M964</accession>
<gene>
    <name evidence="21" type="ORF">SAY86_021096</name>
</gene>
<dbReference type="InterPro" id="IPR017441">
    <property type="entry name" value="Protein_kinase_ATP_BS"/>
</dbReference>